<dbReference type="Ensembl" id="ENSLAFT00000027491.1">
    <property type="protein sequence ID" value="ENSLAFP00000022172.1"/>
    <property type="gene ID" value="ENSLAFG00000014760.3"/>
</dbReference>
<reference evidence="3 4" key="1">
    <citation type="submission" date="2009-06" db="EMBL/GenBank/DDBJ databases">
        <title>The Genome Sequence of Loxodonta africana (African elephant).</title>
        <authorList>
            <person name="Di Palma F."/>
            <person name="Heiman D."/>
            <person name="Young S."/>
            <person name="Johnson J."/>
            <person name="Lander E.S."/>
            <person name="Lindblad-Toh K."/>
        </authorList>
    </citation>
    <scope>NUCLEOTIDE SEQUENCE [LARGE SCALE GENOMIC DNA]</scope>
    <source>
        <strain evidence="3 4">Isolate ISIS603380</strain>
    </source>
</reference>
<protein>
    <recommendedName>
        <fullName evidence="2">SFR19-like C-terminal domain-containing protein</fullName>
    </recommendedName>
</protein>
<accession>G3U2W4</accession>
<reference evidence="3" key="2">
    <citation type="submission" date="2025-08" db="UniProtKB">
        <authorList>
            <consortium name="Ensembl"/>
        </authorList>
    </citation>
    <scope>IDENTIFICATION</scope>
    <source>
        <strain evidence="3">Isolate ISIS603380</strain>
    </source>
</reference>
<dbReference type="PANTHER" id="PTHR12618:SF20">
    <property type="entry name" value="PHD AND RING FINGER DOMAIN-CONTAINING PROTEIN 1"/>
    <property type="match status" value="1"/>
</dbReference>
<feature type="region of interest" description="Disordered" evidence="1">
    <location>
        <begin position="205"/>
        <end position="229"/>
    </location>
</feature>
<keyword evidence="4" id="KW-1185">Reference proteome</keyword>
<dbReference type="PANTHER" id="PTHR12618">
    <property type="entry name" value="PHD AND RING FINGER DOMAIN-CONTAINING PROTEIN 1"/>
    <property type="match status" value="1"/>
</dbReference>
<reference evidence="3" key="3">
    <citation type="submission" date="2025-09" db="UniProtKB">
        <authorList>
            <consortium name="Ensembl"/>
        </authorList>
    </citation>
    <scope>IDENTIFICATION</scope>
    <source>
        <strain evidence="3">Isolate ISIS603380</strain>
    </source>
</reference>
<dbReference type="AlphaFoldDB" id="G3U2W4"/>
<dbReference type="InterPro" id="IPR057031">
    <property type="entry name" value="SFR19-like_C"/>
</dbReference>
<evidence type="ECO:0000313" key="3">
    <source>
        <dbReference type="Ensembl" id="ENSLAFP00000022172.1"/>
    </source>
</evidence>
<evidence type="ECO:0000313" key="4">
    <source>
        <dbReference type="Proteomes" id="UP000007646"/>
    </source>
</evidence>
<dbReference type="HOGENOM" id="CLU_859276_0_0_1"/>
<feature type="domain" description="SFR19-like C-terminal" evidence="2">
    <location>
        <begin position="229"/>
        <end position="310"/>
    </location>
</feature>
<organism evidence="3 4">
    <name type="scientific">Loxodonta africana</name>
    <name type="common">African elephant</name>
    <dbReference type="NCBI Taxonomy" id="9785"/>
    <lineage>
        <taxon>Eukaryota</taxon>
        <taxon>Metazoa</taxon>
        <taxon>Chordata</taxon>
        <taxon>Craniata</taxon>
        <taxon>Vertebrata</taxon>
        <taxon>Euteleostomi</taxon>
        <taxon>Mammalia</taxon>
        <taxon>Eutheria</taxon>
        <taxon>Afrotheria</taxon>
        <taxon>Proboscidea</taxon>
        <taxon>Elephantidae</taxon>
        <taxon>Loxodonta</taxon>
    </lineage>
</organism>
<feature type="compositionally biased region" description="Basic and acidic residues" evidence="1">
    <location>
        <begin position="1"/>
        <end position="11"/>
    </location>
</feature>
<feature type="region of interest" description="Disordered" evidence="1">
    <location>
        <begin position="82"/>
        <end position="143"/>
    </location>
</feature>
<evidence type="ECO:0000259" key="2">
    <source>
        <dbReference type="Pfam" id="PF23030"/>
    </source>
</evidence>
<proteinExistence type="predicted"/>
<evidence type="ECO:0000256" key="1">
    <source>
        <dbReference type="SAM" id="MobiDB-lite"/>
    </source>
</evidence>
<dbReference type="Proteomes" id="UP000007646">
    <property type="component" value="Unassembled WGS sequence"/>
</dbReference>
<name>G3U2W4_LOXAF</name>
<feature type="region of interest" description="Disordered" evidence="1">
    <location>
        <begin position="1"/>
        <end position="64"/>
    </location>
</feature>
<dbReference type="InterPro" id="IPR047157">
    <property type="entry name" value="PHRF1/Atg35"/>
</dbReference>
<dbReference type="Pfam" id="PF23030">
    <property type="entry name" value="SCAF11-like_C"/>
    <property type="match status" value="1"/>
</dbReference>
<dbReference type="GeneTree" id="ENSGT00950000183205"/>
<feature type="compositionally biased region" description="Basic and acidic residues" evidence="1">
    <location>
        <begin position="216"/>
        <end position="229"/>
    </location>
</feature>
<sequence>QREVSLIHSDDPQPSPLAERPPERVPLEQDATGASQAVGTLGVGREVGPQAGEGAKPEEATPQTPLLRLKAPVKRVTWNLQEEEDSTLAEDRAPRVLLHRPLKPRDTAWDAEDSGPATFRQELPFSEPPPPSQALPEPVFPDVDASQVYSPALPVPLALPSSGPPYAPISQPAVQFLLQGSLPLVGCGGAQGLIPAPTALTTASEPAIPAPMTNDMEEKTTVSKPSGEKAKNEEYLKKLHMQERAVEEVKLAIKPFYQKREITKEEYKDILRKAVQKICHSKSGEINPMKVANLVKAYVEKYRHMRRYKKVDPEEGLPPQEAEG</sequence>